<organism evidence="2 3">
    <name type="scientific">Thalassospira profundimaris</name>
    <dbReference type="NCBI Taxonomy" id="502049"/>
    <lineage>
        <taxon>Bacteria</taxon>
        <taxon>Pseudomonadati</taxon>
        <taxon>Pseudomonadota</taxon>
        <taxon>Alphaproteobacteria</taxon>
        <taxon>Rhodospirillales</taxon>
        <taxon>Thalassospiraceae</taxon>
        <taxon>Thalassospira</taxon>
    </lineage>
</organism>
<dbReference type="RefSeq" id="WP_404969474.1">
    <property type="nucleotide sequence ID" value="NZ_JPWI01000038.1"/>
</dbReference>
<feature type="non-terminal residue" evidence="2">
    <location>
        <position position="93"/>
    </location>
</feature>
<dbReference type="AlphaFoldDB" id="A0A367WGE4"/>
<proteinExistence type="predicted"/>
<dbReference type="Proteomes" id="UP000252255">
    <property type="component" value="Unassembled WGS sequence"/>
</dbReference>
<dbReference type="EMBL" id="JPWI01000038">
    <property type="protein sequence ID" value="RCK40518.1"/>
    <property type="molecule type" value="Genomic_DNA"/>
</dbReference>
<dbReference type="GO" id="GO:0009055">
    <property type="term" value="F:electron transfer activity"/>
    <property type="evidence" value="ECO:0007669"/>
    <property type="project" value="InterPro"/>
</dbReference>
<accession>A0A367WGE4</accession>
<sequence length="93" mass="9961">MSAVSPGSMVTGLMAGVGMALLFGVMDASAKPENLTFLEKPLTPEQIALGKDDYVEFCASCHGSNLEGQKNWKRRLDTGRMPAPPHDASGHTW</sequence>
<comment type="caution">
    <text evidence="2">The sequence shown here is derived from an EMBL/GenBank/DDBJ whole genome shotgun (WGS) entry which is preliminary data.</text>
</comment>
<evidence type="ECO:0000256" key="1">
    <source>
        <dbReference type="SAM" id="MobiDB-lite"/>
    </source>
</evidence>
<evidence type="ECO:0000313" key="3">
    <source>
        <dbReference type="Proteomes" id="UP000252255"/>
    </source>
</evidence>
<evidence type="ECO:0000313" key="2">
    <source>
        <dbReference type="EMBL" id="RCK40518.1"/>
    </source>
</evidence>
<gene>
    <name evidence="2" type="ORF">TH30_22590</name>
</gene>
<dbReference type="GO" id="GO:0020037">
    <property type="term" value="F:heme binding"/>
    <property type="evidence" value="ECO:0007669"/>
    <property type="project" value="InterPro"/>
</dbReference>
<dbReference type="Gene3D" id="1.10.760.10">
    <property type="entry name" value="Cytochrome c-like domain"/>
    <property type="match status" value="1"/>
</dbReference>
<name>A0A367WGE4_9PROT</name>
<feature type="region of interest" description="Disordered" evidence="1">
    <location>
        <begin position="64"/>
        <end position="93"/>
    </location>
</feature>
<protein>
    <submittedName>
        <fullName evidence="2">Cytochrome C</fullName>
    </submittedName>
</protein>
<dbReference type="SUPFAM" id="SSF46626">
    <property type="entry name" value="Cytochrome c"/>
    <property type="match status" value="1"/>
</dbReference>
<dbReference type="InterPro" id="IPR036909">
    <property type="entry name" value="Cyt_c-like_dom_sf"/>
</dbReference>
<reference evidence="2 3" key="1">
    <citation type="submission" date="2014-07" db="EMBL/GenBank/DDBJ databases">
        <title>Draft genome sequence of Thalassospira profundimaris PR54-5.</title>
        <authorList>
            <person name="Lai Q."/>
            <person name="Shao Z."/>
        </authorList>
    </citation>
    <scope>NUCLEOTIDE SEQUENCE [LARGE SCALE GENOMIC DNA]</scope>
    <source>
        <strain evidence="2 3">PR54-5</strain>
    </source>
</reference>